<evidence type="ECO:0000313" key="8">
    <source>
        <dbReference type="Proteomes" id="UP001597073"/>
    </source>
</evidence>
<dbReference type="SUPFAM" id="SSF143011">
    <property type="entry name" value="RelE-like"/>
    <property type="match status" value="1"/>
</dbReference>
<dbReference type="NCBIfam" id="TIGR02116">
    <property type="entry name" value="toxin_Txe_YoeB"/>
    <property type="match status" value="1"/>
</dbReference>
<dbReference type="Proteomes" id="UP001597073">
    <property type="component" value="Unassembled WGS sequence"/>
</dbReference>
<dbReference type="InterPro" id="IPR035093">
    <property type="entry name" value="RelE/ParE_toxin_dom_sf"/>
</dbReference>
<dbReference type="PANTHER" id="PTHR38039:SF1">
    <property type="entry name" value="TOXIN YOEB"/>
    <property type="match status" value="1"/>
</dbReference>
<keyword evidence="3" id="KW-0540">Nuclease</keyword>
<keyword evidence="5" id="KW-0378">Hydrolase</keyword>
<keyword evidence="8" id="KW-1185">Reference proteome</keyword>
<protein>
    <recommendedName>
        <fullName evidence="6">Putative mRNA interferase YoeB</fullName>
    </recommendedName>
</protein>
<name>A0ABW2ZBY8_9SPHI</name>
<evidence type="ECO:0000256" key="6">
    <source>
        <dbReference type="ARBA" id="ARBA00030388"/>
    </source>
</evidence>
<dbReference type="RefSeq" id="WP_377137917.1">
    <property type="nucleotide sequence ID" value="NZ_JBHTIA010000003.1"/>
</dbReference>
<evidence type="ECO:0000313" key="7">
    <source>
        <dbReference type="EMBL" id="MFD0763641.1"/>
    </source>
</evidence>
<proteinExistence type="inferred from homology"/>
<keyword evidence="4" id="KW-0255">Endonuclease</keyword>
<evidence type="ECO:0000256" key="1">
    <source>
        <dbReference type="ARBA" id="ARBA00008172"/>
    </source>
</evidence>
<comment type="similarity">
    <text evidence="1">Belongs to the YoeB family.</text>
</comment>
<evidence type="ECO:0000256" key="3">
    <source>
        <dbReference type="ARBA" id="ARBA00022722"/>
    </source>
</evidence>
<comment type="caution">
    <text evidence="7">The sequence shown here is derived from an EMBL/GenBank/DDBJ whole genome shotgun (WGS) entry which is preliminary data.</text>
</comment>
<evidence type="ECO:0000256" key="2">
    <source>
        <dbReference type="ARBA" id="ARBA00022649"/>
    </source>
</evidence>
<sequence length="85" mass="9731">MEVIFTSAALAHLEEWKKSGNVGVQKKISELISSMRETPFEGIGKPEPLKHALTGKWSRRINQEHRIVYSFDNDTLSIYSLKGHY</sequence>
<dbReference type="PANTHER" id="PTHR38039">
    <property type="entry name" value="TOXIN YOEB"/>
    <property type="match status" value="1"/>
</dbReference>
<gene>
    <name evidence="7" type="ORF">ACFQZI_02165</name>
</gene>
<organism evidence="7 8">
    <name type="scientific">Mucilaginibacter lutimaris</name>
    <dbReference type="NCBI Taxonomy" id="931629"/>
    <lineage>
        <taxon>Bacteria</taxon>
        <taxon>Pseudomonadati</taxon>
        <taxon>Bacteroidota</taxon>
        <taxon>Sphingobacteriia</taxon>
        <taxon>Sphingobacteriales</taxon>
        <taxon>Sphingobacteriaceae</taxon>
        <taxon>Mucilaginibacter</taxon>
    </lineage>
</organism>
<dbReference type="InterPro" id="IPR009614">
    <property type="entry name" value="YoeB_toxin"/>
</dbReference>
<keyword evidence="2" id="KW-1277">Toxin-antitoxin system</keyword>
<dbReference type="Gene3D" id="3.30.2310.20">
    <property type="entry name" value="RelE-like"/>
    <property type="match status" value="1"/>
</dbReference>
<evidence type="ECO:0000256" key="4">
    <source>
        <dbReference type="ARBA" id="ARBA00022759"/>
    </source>
</evidence>
<reference evidence="8" key="1">
    <citation type="journal article" date="2019" name="Int. J. Syst. Evol. Microbiol.">
        <title>The Global Catalogue of Microorganisms (GCM) 10K type strain sequencing project: providing services to taxonomists for standard genome sequencing and annotation.</title>
        <authorList>
            <consortium name="The Broad Institute Genomics Platform"/>
            <consortium name="The Broad Institute Genome Sequencing Center for Infectious Disease"/>
            <person name="Wu L."/>
            <person name="Ma J."/>
        </authorList>
    </citation>
    <scope>NUCLEOTIDE SEQUENCE [LARGE SCALE GENOMIC DNA]</scope>
    <source>
        <strain evidence="8">CCUG 60742</strain>
    </source>
</reference>
<dbReference type="EMBL" id="JBHTIA010000003">
    <property type="protein sequence ID" value="MFD0763641.1"/>
    <property type="molecule type" value="Genomic_DNA"/>
</dbReference>
<dbReference type="Pfam" id="PF06769">
    <property type="entry name" value="YoeB_toxin"/>
    <property type="match status" value="1"/>
</dbReference>
<evidence type="ECO:0000256" key="5">
    <source>
        <dbReference type="ARBA" id="ARBA00022801"/>
    </source>
</evidence>
<accession>A0ABW2ZBY8</accession>